<dbReference type="AlphaFoldDB" id="A0A918J8U3"/>
<comment type="caution">
    <text evidence="2">The sequence shown here is derived from an EMBL/GenBank/DDBJ whole genome shotgun (WGS) entry which is preliminary data.</text>
</comment>
<gene>
    <name evidence="2" type="ORF">GCM10010503_31130</name>
</gene>
<accession>A0A918J8U3</accession>
<evidence type="ECO:0000313" key="2">
    <source>
        <dbReference type="EMBL" id="GGW51961.1"/>
    </source>
</evidence>
<dbReference type="Proteomes" id="UP000620224">
    <property type="component" value="Unassembled WGS sequence"/>
</dbReference>
<evidence type="ECO:0000256" key="1">
    <source>
        <dbReference type="SAM" id="Phobius"/>
    </source>
</evidence>
<organism evidence="2 3">
    <name type="scientific">Streptomyces lucensis JCM 4490</name>
    <dbReference type="NCBI Taxonomy" id="1306176"/>
    <lineage>
        <taxon>Bacteria</taxon>
        <taxon>Bacillati</taxon>
        <taxon>Actinomycetota</taxon>
        <taxon>Actinomycetes</taxon>
        <taxon>Kitasatosporales</taxon>
        <taxon>Streptomycetaceae</taxon>
        <taxon>Streptomyces</taxon>
    </lineage>
</organism>
<evidence type="ECO:0000313" key="3">
    <source>
        <dbReference type="Proteomes" id="UP000620224"/>
    </source>
</evidence>
<protein>
    <submittedName>
        <fullName evidence="2">Uncharacterized protein</fullName>
    </submittedName>
</protein>
<reference evidence="2" key="1">
    <citation type="journal article" date="2014" name="Int. J. Syst. Evol. Microbiol.">
        <title>Complete genome sequence of Corynebacterium casei LMG S-19264T (=DSM 44701T), isolated from a smear-ripened cheese.</title>
        <authorList>
            <consortium name="US DOE Joint Genome Institute (JGI-PGF)"/>
            <person name="Walter F."/>
            <person name="Albersmeier A."/>
            <person name="Kalinowski J."/>
            <person name="Ruckert C."/>
        </authorList>
    </citation>
    <scope>NUCLEOTIDE SEQUENCE</scope>
    <source>
        <strain evidence="2">JCM 4490</strain>
    </source>
</reference>
<proteinExistence type="predicted"/>
<keyword evidence="1" id="KW-0812">Transmembrane</keyword>
<name>A0A918J8U3_9ACTN</name>
<feature type="transmembrane region" description="Helical" evidence="1">
    <location>
        <begin position="6"/>
        <end position="23"/>
    </location>
</feature>
<reference evidence="2" key="2">
    <citation type="submission" date="2020-09" db="EMBL/GenBank/DDBJ databases">
        <authorList>
            <person name="Sun Q."/>
            <person name="Ohkuma M."/>
        </authorList>
    </citation>
    <scope>NUCLEOTIDE SEQUENCE</scope>
    <source>
        <strain evidence="2">JCM 4490</strain>
    </source>
</reference>
<keyword evidence="1" id="KW-1133">Transmembrane helix</keyword>
<keyword evidence="3" id="KW-1185">Reference proteome</keyword>
<dbReference type="EMBL" id="BMUE01000006">
    <property type="protein sequence ID" value="GGW51961.1"/>
    <property type="molecule type" value="Genomic_DNA"/>
</dbReference>
<sequence length="126" mass="13801">MDWGTLWGTGLGAVMGVGSTLLADRIRWKRDQSTRLFDLRRQLYGDYLSALTRTRNELKHIGSSIDLDADERARHAGAAYREGGVPELRYQIAILAPQRVVGPAVEAHRRLRAVGSVGKPGACTSA</sequence>
<keyword evidence="1" id="KW-0472">Membrane</keyword>